<dbReference type="PANTHER" id="PTHR30173">
    <property type="entry name" value="SIGMA 19 FACTOR"/>
    <property type="match status" value="1"/>
</dbReference>
<accession>A0A919T8U3</accession>
<dbReference type="GO" id="GO:0016987">
    <property type="term" value="F:sigma factor activity"/>
    <property type="evidence" value="ECO:0007669"/>
    <property type="project" value="TreeGrafter"/>
</dbReference>
<keyword evidence="2" id="KW-1185">Reference proteome</keyword>
<evidence type="ECO:0008006" key="3">
    <source>
        <dbReference type="Google" id="ProtNLM"/>
    </source>
</evidence>
<reference evidence="1 2" key="1">
    <citation type="submission" date="2021-03" db="EMBL/GenBank/DDBJ databases">
        <title>Whole genome shotgun sequence of Actinoplanes toevensis NBRC 105298.</title>
        <authorList>
            <person name="Komaki H."/>
            <person name="Tamura T."/>
        </authorList>
    </citation>
    <scope>NUCLEOTIDE SEQUENCE [LARGE SCALE GENOMIC DNA]</scope>
    <source>
        <strain evidence="1 2">NBRC 105298</strain>
    </source>
</reference>
<dbReference type="EMBL" id="BOQN01000040">
    <property type="protein sequence ID" value="GIM91125.1"/>
    <property type="molecule type" value="Genomic_DNA"/>
</dbReference>
<evidence type="ECO:0000313" key="1">
    <source>
        <dbReference type="EMBL" id="GIM91125.1"/>
    </source>
</evidence>
<gene>
    <name evidence="1" type="ORF">Ato02nite_029180</name>
</gene>
<protein>
    <recommendedName>
        <fullName evidence="3">Siderophore-interacting protein</fullName>
    </recommendedName>
</protein>
<proteinExistence type="predicted"/>
<dbReference type="InterPro" id="IPR032710">
    <property type="entry name" value="NTF2-like_dom_sf"/>
</dbReference>
<comment type="caution">
    <text evidence="1">The sequence shown here is derived from an EMBL/GenBank/DDBJ whole genome shotgun (WGS) entry which is preliminary data.</text>
</comment>
<dbReference type="SUPFAM" id="SSF54427">
    <property type="entry name" value="NTF2-like"/>
    <property type="match status" value="1"/>
</dbReference>
<sequence length="110" mass="11265">MHPVVREFVEACRASDLAAIRAALAAEVIAVCDGRGVVHGAGPVSGLVAELLCGQPGTSLTVESVNGSDGLALWRAGQALVVVAVDVAAARITALWIVLSPAKLRGWRRG</sequence>
<evidence type="ECO:0000313" key="2">
    <source>
        <dbReference type="Proteomes" id="UP000677082"/>
    </source>
</evidence>
<dbReference type="Proteomes" id="UP000677082">
    <property type="component" value="Unassembled WGS sequence"/>
</dbReference>
<dbReference type="InterPro" id="IPR052704">
    <property type="entry name" value="ECF_Sigma-70_Domain"/>
</dbReference>
<dbReference type="PANTHER" id="PTHR30173:SF43">
    <property type="entry name" value="ECF RNA POLYMERASE SIGMA FACTOR SIGI-RELATED"/>
    <property type="match status" value="1"/>
</dbReference>
<dbReference type="AlphaFoldDB" id="A0A919T8U3"/>
<name>A0A919T8U3_9ACTN</name>
<organism evidence="1 2">
    <name type="scientific">Paractinoplanes toevensis</name>
    <dbReference type="NCBI Taxonomy" id="571911"/>
    <lineage>
        <taxon>Bacteria</taxon>
        <taxon>Bacillati</taxon>
        <taxon>Actinomycetota</taxon>
        <taxon>Actinomycetes</taxon>
        <taxon>Micromonosporales</taxon>
        <taxon>Micromonosporaceae</taxon>
        <taxon>Paractinoplanes</taxon>
    </lineage>
</organism>